<feature type="region of interest" description="Disordered" evidence="1">
    <location>
        <begin position="105"/>
        <end position="161"/>
    </location>
</feature>
<organism evidence="2">
    <name type="scientific">freshwater metagenome</name>
    <dbReference type="NCBI Taxonomy" id="449393"/>
    <lineage>
        <taxon>unclassified sequences</taxon>
        <taxon>metagenomes</taxon>
        <taxon>ecological metagenomes</taxon>
    </lineage>
</organism>
<name>A0A6J6XHE0_9ZZZZ</name>
<proteinExistence type="predicted"/>
<evidence type="ECO:0000256" key="1">
    <source>
        <dbReference type="SAM" id="MobiDB-lite"/>
    </source>
</evidence>
<feature type="compositionally biased region" description="Low complexity" evidence="1">
    <location>
        <begin position="134"/>
        <end position="146"/>
    </location>
</feature>
<accession>A0A6J6XHE0</accession>
<dbReference type="EMBL" id="CAFAAK010000052">
    <property type="protein sequence ID" value="CAB4796800.1"/>
    <property type="molecule type" value="Genomic_DNA"/>
</dbReference>
<protein>
    <submittedName>
        <fullName evidence="2">Unannotated protein</fullName>
    </submittedName>
</protein>
<reference evidence="2" key="1">
    <citation type="submission" date="2020-05" db="EMBL/GenBank/DDBJ databases">
        <authorList>
            <person name="Chiriac C."/>
            <person name="Salcher M."/>
            <person name="Ghai R."/>
            <person name="Kavagutti S V."/>
        </authorList>
    </citation>
    <scope>NUCLEOTIDE SEQUENCE</scope>
</reference>
<evidence type="ECO:0000313" key="2">
    <source>
        <dbReference type="EMBL" id="CAB4796800.1"/>
    </source>
</evidence>
<sequence length="161" mass="17490">MPPVPQRFHELAWFGGSGHASRRGVAYRERLFTQNKLIRVQSRRDPLLMDLVGQTDVHRINVRVGNHFVVGAHNACGRKRQGSITISGANYLQFCVVRGVNSWPHRHARNEPSAKETPANRGHSGVTGADPEAADSSAASITATTSRLCSGRTLSGKPATN</sequence>
<gene>
    <name evidence="2" type="ORF">UFOPK3024_00358</name>
</gene>
<dbReference type="AlphaFoldDB" id="A0A6J6XHE0"/>